<keyword evidence="1" id="KW-1133">Transmembrane helix</keyword>
<feature type="transmembrane region" description="Helical" evidence="1">
    <location>
        <begin position="59"/>
        <end position="78"/>
    </location>
</feature>
<dbReference type="Pfam" id="PF12730">
    <property type="entry name" value="ABC2_membrane_4"/>
    <property type="match status" value="1"/>
</dbReference>
<comment type="caution">
    <text evidence="2">The sequence shown here is derived from an EMBL/GenBank/DDBJ whole genome shotgun (WGS) entry which is preliminary data.</text>
</comment>
<evidence type="ECO:0000256" key="1">
    <source>
        <dbReference type="SAM" id="Phobius"/>
    </source>
</evidence>
<gene>
    <name evidence="2" type="ORF">ACFQ03_06990</name>
</gene>
<reference evidence="3" key="1">
    <citation type="journal article" date="2019" name="Int. J. Syst. Evol. Microbiol.">
        <title>The Global Catalogue of Microorganisms (GCM) 10K type strain sequencing project: providing services to taxonomists for standard genome sequencing and annotation.</title>
        <authorList>
            <consortium name="The Broad Institute Genomics Platform"/>
            <consortium name="The Broad Institute Genome Sequencing Center for Infectious Disease"/>
            <person name="Wu L."/>
            <person name="Ma J."/>
        </authorList>
    </citation>
    <scope>NUCLEOTIDE SEQUENCE [LARGE SCALE GENOMIC DNA]</scope>
    <source>
        <strain evidence="3">CCUG 57263</strain>
    </source>
</reference>
<keyword evidence="3" id="KW-1185">Reference proteome</keyword>
<name>A0ABW3D820_9BACL</name>
<evidence type="ECO:0000313" key="3">
    <source>
        <dbReference type="Proteomes" id="UP001597120"/>
    </source>
</evidence>
<dbReference type="Proteomes" id="UP001597120">
    <property type="component" value="Unassembled WGS sequence"/>
</dbReference>
<feature type="transmembrane region" description="Helical" evidence="1">
    <location>
        <begin position="104"/>
        <end position="125"/>
    </location>
</feature>
<feature type="transmembrane region" description="Helical" evidence="1">
    <location>
        <begin position="206"/>
        <end position="226"/>
    </location>
</feature>
<feature type="transmembrane region" description="Helical" evidence="1">
    <location>
        <begin position="145"/>
        <end position="165"/>
    </location>
</feature>
<dbReference type="RefSeq" id="WP_379287062.1">
    <property type="nucleotide sequence ID" value="NZ_JBHTIU010000025.1"/>
</dbReference>
<keyword evidence="1" id="KW-0812">Transmembrane</keyword>
<accession>A0ABW3D820</accession>
<dbReference type="EMBL" id="JBHTIU010000025">
    <property type="protein sequence ID" value="MFD0868889.1"/>
    <property type="molecule type" value="Genomic_DNA"/>
</dbReference>
<sequence>MLKLIQLEWEKSNVSSYFKGLAICIAAIFAAVALMAWGSHEESSHMFPDYAAFMSLTNILIRIVYIIFSSVILSRLVIEEYKSNMIQVLFTYPLQRKKIIQAKLSIVFGFCFFSILLTTLIINLLTYFLNPIMGLFEAPVRIDEMAAAIPATLLSAFMIAGISLIPLSFGMRKKSTASTITSAVIIGFVINATVSDGGTSTSLFQFIAIPIILCLLGLIIGYLSFFKVDKIDVR</sequence>
<feature type="transmembrane region" description="Helical" evidence="1">
    <location>
        <begin position="177"/>
        <end position="194"/>
    </location>
</feature>
<feature type="transmembrane region" description="Helical" evidence="1">
    <location>
        <begin position="20"/>
        <end position="39"/>
    </location>
</feature>
<keyword evidence="1" id="KW-0472">Membrane</keyword>
<evidence type="ECO:0000313" key="2">
    <source>
        <dbReference type="EMBL" id="MFD0868889.1"/>
    </source>
</evidence>
<organism evidence="2 3">
    <name type="scientific">Paenibacillus residui</name>
    <dbReference type="NCBI Taxonomy" id="629724"/>
    <lineage>
        <taxon>Bacteria</taxon>
        <taxon>Bacillati</taxon>
        <taxon>Bacillota</taxon>
        <taxon>Bacilli</taxon>
        <taxon>Bacillales</taxon>
        <taxon>Paenibacillaceae</taxon>
        <taxon>Paenibacillus</taxon>
    </lineage>
</organism>
<protein>
    <submittedName>
        <fullName evidence="2">ABC transporter permease</fullName>
    </submittedName>
</protein>
<proteinExistence type="predicted"/>